<name>A0A9D4GBR2_DREPO</name>
<gene>
    <name evidence="1" type="ORF">DPMN_140920</name>
</gene>
<protein>
    <submittedName>
        <fullName evidence="1">Uncharacterized protein</fullName>
    </submittedName>
</protein>
<dbReference type="AlphaFoldDB" id="A0A9D4GBR2"/>
<evidence type="ECO:0000313" key="2">
    <source>
        <dbReference type="Proteomes" id="UP000828390"/>
    </source>
</evidence>
<keyword evidence="2" id="KW-1185">Reference proteome</keyword>
<reference evidence="1" key="2">
    <citation type="submission" date="2020-11" db="EMBL/GenBank/DDBJ databases">
        <authorList>
            <person name="McCartney M.A."/>
            <person name="Auch B."/>
            <person name="Kono T."/>
            <person name="Mallez S."/>
            <person name="Becker A."/>
            <person name="Gohl D.M."/>
            <person name="Silverstein K.A.T."/>
            <person name="Koren S."/>
            <person name="Bechman K.B."/>
            <person name="Herman A."/>
            <person name="Abrahante J.E."/>
            <person name="Garbe J."/>
        </authorList>
    </citation>
    <scope>NUCLEOTIDE SEQUENCE</scope>
    <source>
        <strain evidence="1">Duluth1</strain>
        <tissue evidence="1">Whole animal</tissue>
    </source>
</reference>
<comment type="caution">
    <text evidence="1">The sequence shown here is derived from an EMBL/GenBank/DDBJ whole genome shotgun (WGS) entry which is preliminary data.</text>
</comment>
<evidence type="ECO:0000313" key="1">
    <source>
        <dbReference type="EMBL" id="KAH3812486.1"/>
    </source>
</evidence>
<sequence length="65" mass="7494">MPMRDAECLGGQTRLLGDKMIDSESTPRTQDGVCLRGSRNMFVFRELYCTFIIDGFRNKRTENSQ</sequence>
<proteinExistence type="predicted"/>
<reference evidence="1" key="1">
    <citation type="journal article" date="2019" name="bioRxiv">
        <title>The Genome of the Zebra Mussel, Dreissena polymorpha: A Resource for Invasive Species Research.</title>
        <authorList>
            <person name="McCartney M.A."/>
            <person name="Auch B."/>
            <person name="Kono T."/>
            <person name="Mallez S."/>
            <person name="Zhang Y."/>
            <person name="Obille A."/>
            <person name="Becker A."/>
            <person name="Abrahante J.E."/>
            <person name="Garbe J."/>
            <person name="Badalamenti J.P."/>
            <person name="Herman A."/>
            <person name="Mangelson H."/>
            <person name="Liachko I."/>
            <person name="Sullivan S."/>
            <person name="Sone E.D."/>
            <person name="Koren S."/>
            <person name="Silverstein K.A.T."/>
            <person name="Beckman K.B."/>
            <person name="Gohl D.M."/>
        </authorList>
    </citation>
    <scope>NUCLEOTIDE SEQUENCE</scope>
    <source>
        <strain evidence="1">Duluth1</strain>
        <tissue evidence="1">Whole animal</tissue>
    </source>
</reference>
<dbReference type="EMBL" id="JAIWYP010000006">
    <property type="protein sequence ID" value="KAH3812486.1"/>
    <property type="molecule type" value="Genomic_DNA"/>
</dbReference>
<dbReference type="Proteomes" id="UP000828390">
    <property type="component" value="Unassembled WGS sequence"/>
</dbReference>
<accession>A0A9D4GBR2</accession>
<organism evidence="1 2">
    <name type="scientific">Dreissena polymorpha</name>
    <name type="common">Zebra mussel</name>
    <name type="synonym">Mytilus polymorpha</name>
    <dbReference type="NCBI Taxonomy" id="45954"/>
    <lineage>
        <taxon>Eukaryota</taxon>
        <taxon>Metazoa</taxon>
        <taxon>Spiralia</taxon>
        <taxon>Lophotrochozoa</taxon>
        <taxon>Mollusca</taxon>
        <taxon>Bivalvia</taxon>
        <taxon>Autobranchia</taxon>
        <taxon>Heteroconchia</taxon>
        <taxon>Euheterodonta</taxon>
        <taxon>Imparidentia</taxon>
        <taxon>Neoheterodontei</taxon>
        <taxon>Myida</taxon>
        <taxon>Dreissenoidea</taxon>
        <taxon>Dreissenidae</taxon>
        <taxon>Dreissena</taxon>
    </lineage>
</organism>